<dbReference type="SUPFAM" id="SSF47336">
    <property type="entry name" value="ACP-like"/>
    <property type="match status" value="1"/>
</dbReference>
<accession>A0ABW9HMK4</accession>
<dbReference type="PROSITE" id="PS00455">
    <property type="entry name" value="AMP_BINDING"/>
    <property type="match status" value="1"/>
</dbReference>
<evidence type="ECO:0000256" key="2">
    <source>
        <dbReference type="ARBA" id="ARBA00022553"/>
    </source>
</evidence>
<dbReference type="Gene3D" id="2.30.38.10">
    <property type="entry name" value="Luciferase, Domain 3"/>
    <property type="match status" value="1"/>
</dbReference>
<dbReference type="RefSeq" id="WP_409120579.1">
    <property type="nucleotide sequence ID" value="NZ_JBJVNI010000003.1"/>
</dbReference>
<dbReference type="InterPro" id="IPR020845">
    <property type="entry name" value="AMP-binding_CS"/>
</dbReference>
<proteinExistence type="predicted"/>
<dbReference type="InterPro" id="IPR020806">
    <property type="entry name" value="PKS_PP-bd"/>
</dbReference>
<dbReference type="Gene3D" id="3.30.559.30">
    <property type="entry name" value="Nonribosomal peptide synthetase, condensation domain"/>
    <property type="match status" value="1"/>
</dbReference>
<sequence>MTAAPFTCVVIGEEALLVECTRLLLSRGHTVAAVVSPAPDLLAWAQSEGLPAVPFGKDLAARLQPLTFDYLFSIANLRMLPDEVLSLPAKLPVNFHDGPLPKHAGLYATSWAILDGEREHGVTWHVMNREADTGDLLKQRAVPVPPAATVHDLDVACFDAGIESFAELIDELAAGTAVRTPQDMTLRTYHARYDGPPRGGVFDWRSAAAGLDALVRATAFGRRRNDFGTALLATGDDLVAVRAVELTGQPSTAAPGTIVTVTPDTLTVATADKDVRLTDLATLTGEKFELPVLARQLDGRFPHLSEEEAAGLEQASRAAHRREARWLRTLGRLEPVLPPRFGQLTPTTSQAAPAPLPVPLRTAAPEQTALAAVLAFLTRLARGGERTVAISAQPRASRVLAAELPLDIPENPLGHPLADLSTRLGPRLDRLRTESPYRRDIHLRHPALPHTTLPVAVLLHGAAPTADDRPLTVHIDPTGTVRFEARAHAPWLTDRYALFLDGIAADPQRPLATVPLLTDEEHHLVHGKWNDTDEEYPRRATVTSLIGNLADASPDAVAVRFEGRELTYGELDDATGRLAHHLTELGAGPGRLVGVFLERSPELLISLLAVLRSGAAYVPVDPIYPPARIGHMLKDSGAELVLTDAALGGVLADFPVEPVVVAEALAGARAAHVDHSDPDSPAYVIYTSGSTGLPKGVQVGHRALVNFLWTMARRPGFGAGDSLLAVTTVCFDIAGLELYLPLVRGGTVEILPAAVAADGVALRERVEQASPTVLQATPTTWQMLLAAGWRGDPALRALCGGEPLPAELADTLAPLVADLFNMYGPTETTIWSTVDRVEPGAEVTIGRPIGNTRAHVLDERGTPVPPGVPGELLLSGDGVADGYLHRPELTADRFVPAPEGSTGRAYRTGDLVRHLPDGRLEYLERVDGLVKLNGYRIELGEVESALRQLPGVQAAVAVVREDRPGERRLTGYVTGVPDGAALRPALAERLPAYMVPSAVVALPRLPLTPNGKVDRKALPHPNSVRASTAPARTDLERRIAEAWCAVLGLERVGAEDNFFDAGGDSLRLTSVVAALRERLGLSVTRLDMFGHPTVRAMAAHVSGGAGPAPARPRRTRDVSALAGRRDRTRRRP</sequence>
<keyword evidence="6" id="KW-1185">Reference proteome</keyword>
<dbReference type="Pfam" id="PF00501">
    <property type="entry name" value="AMP-binding"/>
    <property type="match status" value="1"/>
</dbReference>
<dbReference type="Pfam" id="PF13193">
    <property type="entry name" value="AMP-binding_C"/>
    <property type="match status" value="1"/>
</dbReference>
<evidence type="ECO:0000256" key="3">
    <source>
        <dbReference type="SAM" id="MobiDB-lite"/>
    </source>
</evidence>
<dbReference type="CDD" id="cd12116">
    <property type="entry name" value="A_NRPS_Ta1_like"/>
    <property type="match status" value="1"/>
</dbReference>
<evidence type="ECO:0000313" key="5">
    <source>
        <dbReference type="EMBL" id="MFM9608160.1"/>
    </source>
</evidence>
<dbReference type="Gene3D" id="1.10.1200.10">
    <property type="entry name" value="ACP-like"/>
    <property type="match status" value="1"/>
</dbReference>
<dbReference type="SUPFAM" id="SSF56801">
    <property type="entry name" value="Acetyl-CoA synthetase-like"/>
    <property type="match status" value="1"/>
</dbReference>
<dbReference type="InterPro" id="IPR002376">
    <property type="entry name" value="Formyl_transf_N"/>
</dbReference>
<dbReference type="InterPro" id="IPR045851">
    <property type="entry name" value="AMP-bd_C_sf"/>
</dbReference>
<dbReference type="SMART" id="SM00823">
    <property type="entry name" value="PKS_PP"/>
    <property type="match status" value="1"/>
</dbReference>
<evidence type="ECO:0000313" key="6">
    <source>
        <dbReference type="Proteomes" id="UP001631957"/>
    </source>
</evidence>
<keyword evidence="2" id="KW-0597">Phosphoprotein</keyword>
<dbReference type="Gene3D" id="3.30.300.30">
    <property type="match status" value="1"/>
</dbReference>
<dbReference type="PROSITE" id="PS50075">
    <property type="entry name" value="CARRIER"/>
    <property type="match status" value="1"/>
</dbReference>
<dbReference type="Pfam" id="PF00551">
    <property type="entry name" value="Formyl_trans_N"/>
    <property type="match status" value="1"/>
</dbReference>
<dbReference type="InterPro" id="IPR000873">
    <property type="entry name" value="AMP-dep_synth/lig_dom"/>
</dbReference>
<dbReference type="InterPro" id="IPR025110">
    <property type="entry name" value="AMP-bd_C"/>
</dbReference>
<feature type="region of interest" description="Disordered" evidence="3">
    <location>
        <begin position="1101"/>
        <end position="1132"/>
    </location>
</feature>
<dbReference type="InterPro" id="IPR036477">
    <property type="entry name" value="Formyl_transf_N_sf"/>
</dbReference>
<reference evidence="5 6" key="1">
    <citation type="submission" date="2024-12" db="EMBL/GenBank/DDBJ databases">
        <title>Forecasting of Potato common scab and diversities of Pathogenic streptomyces spp. in china.</title>
        <authorList>
            <person name="Handique U."/>
            <person name="Wu J."/>
        </authorList>
    </citation>
    <scope>NUCLEOTIDE SEQUENCE [LARGE SCALE GENOMIC DNA]</scope>
    <source>
        <strain evidence="5 6">ZRIMU1530</strain>
    </source>
</reference>
<dbReference type="InterPro" id="IPR011034">
    <property type="entry name" value="Formyl_transferase-like_C_sf"/>
</dbReference>
<evidence type="ECO:0000256" key="1">
    <source>
        <dbReference type="ARBA" id="ARBA00022450"/>
    </source>
</evidence>
<dbReference type="NCBIfam" id="TIGR01733">
    <property type="entry name" value="AA-adenyl-dom"/>
    <property type="match status" value="1"/>
</dbReference>
<dbReference type="PANTHER" id="PTHR45527">
    <property type="entry name" value="NONRIBOSOMAL PEPTIDE SYNTHETASE"/>
    <property type="match status" value="1"/>
</dbReference>
<dbReference type="SUPFAM" id="SSF50486">
    <property type="entry name" value="FMT C-terminal domain-like"/>
    <property type="match status" value="1"/>
</dbReference>
<dbReference type="Proteomes" id="UP001631957">
    <property type="component" value="Unassembled WGS sequence"/>
</dbReference>
<dbReference type="Gene3D" id="3.40.50.980">
    <property type="match status" value="2"/>
</dbReference>
<dbReference type="EMBL" id="JBJVNI010000003">
    <property type="protein sequence ID" value="MFM9608160.1"/>
    <property type="molecule type" value="Genomic_DNA"/>
</dbReference>
<feature type="domain" description="Carrier" evidence="4">
    <location>
        <begin position="1030"/>
        <end position="1105"/>
    </location>
</feature>
<dbReference type="InterPro" id="IPR009081">
    <property type="entry name" value="PP-bd_ACP"/>
</dbReference>
<dbReference type="InterPro" id="IPR036736">
    <property type="entry name" value="ACP-like_sf"/>
</dbReference>
<organism evidence="5 6">
    <name type="scientific">Streptomyces niveiscabiei</name>
    <dbReference type="NCBI Taxonomy" id="164115"/>
    <lineage>
        <taxon>Bacteria</taxon>
        <taxon>Bacillati</taxon>
        <taxon>Actinomycetota</taxon>
        <taxon>Actinomycetes</taxon>
        <taxon>Kitasatosporales</taxon>
        <taxon>Streptomycetaceae</taxon>
        <taxon>Streptomyces</taxon>
    </lineage>
</organism>
<dbReference type="Gene3D" id="3.40.50.12230">
    <property type="match status" value="1"/>
</dbReference>
<evidence type="ECO:0000259" key="4">
    <source>
        <dbReference type="PROSITE" id="PS50075"/>
    </source>
</evidence>
<dbReference type="Pfam" id="PF00550">
    <property type="entry name" value="PP-binding"/>
    <property type="match status" value="1"/>
</dbReference>
<protein>
    <submittedName>
        <fullName evidence="5">Amino acid adenylation domain-containing protein</fullName>
    </submittedName>
</protein>
<comment type="caution">
    <text evidence="5">The sequence shown here is derived from an EMBL/GenBank/DDBJ whole genome shotgun (WGS) entry which is preliminary data.</text>
</comment>
<gene>
    <name evidence="5" type="ORF">ACKI18_05485</name>
</gene>
<keyword evidence="1" id="KW-0596">Phosphopantetheine</keyword>
<dbReference type="InterPro" id="IPR010071">
    <property type="entry name" value="AA_adenyl_dom"/>
</dbReference>
<name>A0ABW9HMK4_9ACTN</name>
<dbReference type="SUPFAM" id="SSF53328">
    <property type="entry name" value="Formyltransferase"/>
    <property type="match status" value="1"/>
</dbReference>
<dbReference type="PANTHER" id="PTHR45527:SF1">
    <property type="entry name" value="FATTY ACID SYNTHASE"/>
    <property type="match status" value="1"/>
</dbReference>